<protein>
    <submittedName>
        <fullName evidence="1">Uncharacterized protein</fullName>
    </submittedName>
</protein>
<evidence type="ECO:0000313" key="2">
    <source>
        <dbReference type="Proteomes" id="UP001377567"/>
    </source>
</evidence>
<evidence type="ECO:0000313" key="1">
    <source>
        <dbReference type="EMBL" id="GMM58590.1"/>
    </source>
</evidence>
<keyword evidence="2" id="KW-1185">Reference proteome</keyword>
<name>A0AAV5S4D6_MAUHU</name>
<sequence length="292" mass="30558">MAYVSVCIEELGGSAESEVADDELAVTQVVGVADAADLELLGVAKVVDHGDGGVEDDDLEEVLGVVVEPAEDGADGTAVADERDVLEPVCVALVDRLSDPAGQTLRELVDVLAEVAEGAAAVLVSVLLRGGEVHTLDDTHVALPQRGGQHHWDVGFALRLLDRGQRLLAPLQITRKHSVEVDPLLAQVAAKRGALLRALLVDGGVLVALQDLLHIVGRLPVPDDEDPQHVAVVVRAVVLALGVLVCAGHGQGGGWEGLSSCVCVWKAVQICCFNACGALFKQHAHFSPMTHK</sequence>
<gene>
    <name evidence="1" type="ORF">DAKH74_052070</name>
</gene>
<accession>A0AAV5S4D6</accession>
<reference evidence="1 2" key="1">
    <citation type="journal article" date="2023" name="Elife">
        <title>Identification of key yeast species and microbe-microbe interactions impacting larval growth of Drosophila in the wild.</title>
        <authorList>
            <person name="Mure A."/>
            <person name="Sugiura Y."/>
            <person name="Maeda R."/>
            <person name="Honda K."/>
            <person name="Sakurai N."/>
            <person name="Takahashi Y."/>
            <person name="Watada M."/>
            <person name="Katoh T."/>
            <person name="Gotoh A."/>
            <person name="Gotoh Y."/>
            <person name="Taniguchi I."/>
            <person name="Nakamura K."/>
            <person name="Hayashi T."/>
            <person name="Katayama T."/>
            <person name="Uemura T."/>
            <person name="Hattori Y."/>
        </authorList>
    </citation>
    <scope>NUCLEOTIDE SEQUENCE [LARGE SCALE GENOMIC DNA]</scope>
    <source>
        <strain evidence="1 2">KH-74</strain>
    </source>
</reference>
<organism evidence="1 2">
    <name type="scientific">Maudiozyma humilis</name>
    <name type="common">Sour dough yeast</name>
    <name type="synonym">Kazachstania humilis</name>
    <dbReference type="NCBI Taxonomy" id="51915"/>
    <lineage>
        <taxon>Eukaryota</taxon>
        <taxon>Fungi</taxon>
        <taxon>Dikarya</taxon>
        <taxon>Ascomycota</taxon>
        <taxon>Saccharomycotina</taxon>
        <taxon>Saccharomycetes</taxon>
        <taxon>Saccharomycetales</taxon>
        <taxon>Saccharomycetaceae</taxon>
        <taxon>Maudiozyma</taxon>
    </lineage>
</organism>
<dbReference type="EMBL" id="BTGD01000025">
    <property type="protein sequence ID" value="GMM58590.1"/>
    <property type="molecule type" value="Genomic_DNA"/>
</dbReference>
<dbReference type="AlphaFoldDB" id="A0AAV5S4D6"/>
<comment type="caution">
    <text evidence="1">The sequence shown here is derived from an EMBL/GenBank/DDBJ whole genome shotgun (WGS) entry which is preliminary data.</text>
</comment>
<proteinExistence type="predicted"/>
<dbReference type="Proteomes" id="UP001377567">
    <property type="component" value="Unassembled WGS sequence"/>
</dbReference>